<protein>
    <submittedName>
        <fullName evidence="2">Transglutaminase family protein</fullName>
    </submittedName>
</protein>
<dbReference type="Proteomes" id="UP001218638">
    <property type="component" value="Chromosome"/>
</dbReference>
<organism evidence="2 3">
    <name type="scientific">Synoicihabitans lomoniglobus</name>
    <dbReference type="NCBI Taxonomy" id="2909285"/>
    <lineage>
        <taxon>Bacteria</taxon>
        <taxon>Pseudomonadati</taxon>
        <taxon>Verrucomicrobiota</taxon>
        <taxon>Opitutia</taxon>
        <taxon>Opitutales</taxon>
        <taxon>Opitutaceae</taxon>
        <taxon>Synoicihabitans</taxon>
    </lineage>
</organism>
<dbReference type="PANTHER" id="PTHR33490:SF12">
    <property type="entry name" value="BLL5557 PROTEIN"/>
    <property type="match status" value="1"/>
</dbReference>
<dbReference type="SMART" id="SM00460">
    <property type="entry name" value="TGc"/>
    <property type="match status" value="1"/>
</dbReference>
<dbReference type="KEGG" id="slom:PXH66_11985"/>
<dbReference type="RefSeq" id="WP_330931726.1">
    <property type="nucleotide sequence ID" value="NZ_CP119075.1"/>
</dbReference>
<name>A0AAF0CMB2_9BACT</name>
<dbReference type="InterPro" id="IPR038765">
    <property type="entry name" value="Papain-like_cys_pep_sf"/>
</dbReference>
<accession>A0AAF0CMB2</accession>
<evidence type="ECO:0000259" key="1">
    <source>
        <dbReference type="SMART" id="SM00460"/>
    </source>
</evidence>
<dbReference type="AlphaFoldDB" id="A0AAF0CMB2"/>
<evidence type="ECO:0000313" key="3">
    <source>
        <dbReference type="Proteomes" id="UP001218638"/>
    </source>
</evidence>
<dbReference type="Gene3D" id="3.10.620.30">
    <property type="match status" value="1"/>
</dbReference>
<reference evidence="2" key="1">
    <citation type="submission" date="2023-03" db="EMBL/GenBank/DDBJ databases">
        <title>Lomoglobus Profundus gen. nov., sp. nov., a novel member of the phylum Verrucomicrobia, isolated from deep-marine sediment of South China Sea.</title>
        <authorList>
            <person name="Ahmad T."/>
            <person name="Ishaq S.E."/>
            <person name="Wang F."/>
        </authorList>
    </citation>
    <scope>NUCLEOTIDE SEQUENCE</scope>
    <source>
        <strain evidence="2">LMO-M01</strain>
    </source>
</reference>
<keyword evidence="3" id="KW-1185">Reference proteome</keyword>
<dbReference type="SUPFAM" id="SSF54001">
    <property type="entry name" value="Cysteine proteinases"/>
    <property type="match status" value="1"/>
</dbReference>
<dbReference type="PANTHER" id="PTHR33490">
    <property type="entry name" value="BLR5614 PROTEIN-RELATED"/>
    <property type="match status" value="1"/>
</dbReference>
<sequence length="301" mass="33547">MTVRVGCSLGYRATGDATLLLNLRPQTHAAHAVIFEALTIGDELPTESFGDSHGNHMLRGRLSPGEHFLRYDAIVAVTSQPDDQGAHASSSSPAAHLPPEVLRYAFPSRYADSDKLVNFAWQHFGHIADGYPRVRAISQWIHENIEYRYGSGVTEMSAWDVLRRGHGVCRDFAHLAIALNRTFNVPARYVTGHMPDIGFPDPENHMDFHAYAEVYLGDRWYTTDARFHVPRIGRIKVSCGLDAVDGAFSTIFGGANLSYFQVWAYQVKHGTVGVGDPLDFTQRLDNQTTIVTEAPYFVPER</sequence>
<dbReference type="EMBL" id="CP119075">
    <property type="protein sequence ID" value="WED63051.1"/>
    <property type="molecule type" value="Genomic_DNA"/>
</dbReference>
<dbReference type="InterPro" id="IPR002931">
    <property type="entry name" value="Transglutaminase-like"/>
</dbReference>
<dbReference type="Gene3D" id="2.60.40.2250">
    <property type="match status" value="1"/>
</dbReference>
<proteinExistence type="predicted"/>
<evidence type="ECO:0000313" key="2">
    <source>
        <dbReference type="EMBL" id="WED63051.1"/>
    </source>
</evidence>
<feature type="domain" description="Transglutaminase-like" evidence="1">
    <location>
        <begin position="161"/>
        <end position="227"/>
    </location>
</feature>
<dbReference type="Pfam" id="PF01841">
    <property type="entry name" value="Transglut_core"/>
    <property type="match status" value="1"/>
</dbReference>
<gene>
    <name evidence="2" type="ORF">PXH66_11985</name>
</gene>